<evidence type="ECO:0000256" key="1">
    <source>
        <dbReference type="SAM" id="MobiDB-lite"/>
    </source>
</evidence>
<accession>A0A2N5TQE4</accession>
<proteinExistence type="predicted"/>
<evidence type="ECO:0000313" key="3">
    <source>
        <dbReference type="Proteomes" id="UP000235392"/>
    </source>
</evidence>
<reference evidence="2 3" key="1">
    <citation type="submission" date="2017-11" db="EMBL/GenBank/DDBJ databases">
        <title>De novo assembly and phasing of dikaryotic genomes from two isolates of Puccinia coronata f. sp. avenae, the causal agent of oat crown rust.</title>
        <authorList>
            <person name="Miller M.E."/>
            <person name="Zhang Y."/>
            <person name="Omidvar V."/>
            <person name="Sperschneider J."/>
            <person name="Schwessinger B."/>
            <person name="Raley C."/>
            <person name="Palmer J.M."/>
            <person name="Garnica D."/>
            <person name="Upadhyaya N."/>
            <person name="Rathjen J."/>
            <person name="Taylor J.M."/>
            <person name="Park R.F."/>
            <person name="Dodds P.N."/>
            <person name="Hirsch C.D."/>
            <person name="Kianian S.F."/>
            <person name="Figueroa M."/>
        </authorList>
    </citation>
    <scope>NUCLEOTIDE SEQUENCE [LARGE SCALE GENOMIC DNA]</scope>
    <source>
        <strain evidence="2">12SD80</strain>
    </source>
</reference>
<feature type="compositionally biased region" description="Basic and acidic residues" evidence="1">
    <location>
        <begin position="251"/>
        <end position="260"/>
    </location>
</feature>
<dbReference type="EMBL" id="PGCI01000397">
    <property type="protein sequence ID" value="PLW27648.1"/>
    <property type="molecule type" value="Genomic_DNA"/>
</dbReference>
<sequence length="292" mass="32621">MTKDCQCHGLFYPTLISSRSSNYVNSLKAKTTVSPVITTLRTIAVVQRKRRKNDDSATRSKLCKSSYNVSHIDSQPGPTSKRTGPRGLFEYDYRQFTQGIFLSAKSQSFSNISVAGLSSDAHKEDKLAEQIANQTELSQASSNSHTCTNIKSDFARRNNRCRNSTYRSYAGKENRDGSLKRSFGAANWKARPVSTENGLSSNSNYSPKIGISEDRDPLIFNMSPFSLTQTLSTFVSWSANHPQNRKTPNAFDHKKTKNDDLEQESEDDEDERLISITSVSPIDIIPQSHKSS</sequence>
<gene>
    <name evidence="2" type="ORF">PCASD_19147</name>
</gene>
<comment type="caution">
    <text evidence="2">The sequence shown here is derived from an EMBL/GenBank/DDBJ whole genome shotgun (WGS) entry which is preliminary data.</text>
</comment>
<dbReference type="AlphaFoldDB" id="A0A2N5TQE4"/>
<protein>
    <submittedName>
        <fullName evidence="2">Uncharacterized protein</fullName>
    </submittedName>
</protein>
<feature type="compositionally biased region" description="Acidic residues" evidence="1">
    <location>
        <begin position="261"/>
        <end position="271"/>
    </location>
</feature>
<evidence type="ECO:0000313" key="2">
    <source>
        <dbReference type="EMBL" id="PLW27648.1"/>
    </source>
</evidence>
<feature type="region of interest" description="Disordered" evidence="1">
    <location>
        <begin position="239"/>
        <end position="292"/>
    </location>
</feature>
<dbReference type="Proteomes" id="UP000235392">
    <property type="component" value="Unassembled WGS sequence"/>
</dbReference>
<organism evidence="2 3">
    <name type="scientific">Puccinia coronata f. sp. avenae</name>
    <dbReference type="NCBI Taxonomy" id="200324"/>
    <lineage>
        <taxon>Eukaryota</taxon>
        <taxon>Fungi</taxon>
        <taxon>Dikarya</taxon>
        <taxon>Basidiomycota</taxon>
        <taxon>Pucciniomycotina</taxon>
        <taxon>Pucciniomycetes</taxon>
        <taxon>Pucciniales</taxon>
        <taxon>Pucciniaceae</taxon>
        <taxon>Puccinia</taxon>
    </lineage>
</organism>
<name>A0A2N5TQE4_9BASI</name>